<dbReference type="EMBL" id="LDJR01000061">
    <property type="protein sequence ID" value="OAK67234.1"/>
    <property type="molecule type" value="Genomic_DNA"/>
</dbReference>
<comment type="similarity">
    <text evidence="2">Belongs to the KHG/KDPG aldolase family.</text>
</comment>
<dbReference type="PANTHER" id="PTHR30246:SF1">
    <property type="entry name" value="2-DEHYDRO-3-DEOXY-6-PHOSPHOGALACTONATE ALDOLASE-RELATED"/>
    <property type="match status" value="1"/>
</dbReference>
<dbReference type="Proteomes" id="UP000077881">
    <property type="component" value="Unassembled WGS sequence"/>
</dbReference>
<dbReference type="AlphaFoldDB" id="A0A177ZHJ0"/>
<keyword evidence="5" id="KW-0119">Carbohydrate metabolism</keyword>
<evidence type="ECO:0000256" key="5">
    <source>
        <dbReference type="ARBA" id="ARBA00023277"/>
    </source>
</evidence>
<gene>
    <name evidence="6" type="ORF">ABB05_21455</name>
</gene>
<proteinExistence type="inferred from homology"/>
<accession>A0A177ZHJ0</accession>
<dbReference type="NCBIfam" id="TIGR01182">
    <property type="entry name" value="eda"/>
    <property type="match status" value="1"/>
</dbReference>
<dbReference type="SUPFAM" id="SSF51569">
    <property type="entry name" value="Aldolase"/>
    <property type="match status" value="1"/>
</dbReference>
<dbReference type="Pfam" id="PF01081">
    <property type="entry name" value="Aldolase"/>
    <property type="match status" value="1"/>
</dbReference>
<comment type="subunit">
    <text evidence="3">Homotrimer.</text>
</comment>
<evidence type="ECO:0000313" key="7">
    <source>
        <dbReference type="Proteomes" id="UP000077881"/>
    </source>
</evidence>
<dbReference type="CDD" id="cd00452">
    <property type="entry name" value="KDPG_aldolase"/>
    <property type="match status" value="1"/>
</dbReference>
<dbReference type="RefSeq" id="WP_057984817.1">
    <property type="nucleotide sequence ID" value="NZ_JAGGKH010000012.1"/>
</dbReference>
<evidence type="ECO:0000256" key="3">
    <source>
        <dbReference type="ARBA" id="ARBA00011233"/>
    </source>
</evidence>
<keyword evidence="7" id="KW-1185">Reference proteome</keyword>
<dbReference type="OrthoDB" id="9802667at2"/>
<evidence type="ECO:0000256" key="1">
    <source>
        <dbReference type="ARBA" id="ARBA00004761"/>
    </source>
</evidence>
<dbReference type="Gene3D" id="3.20.20.70">
    <property type="entry name" value="Aldolase class I"/>
    <property type="match status" value="1"/>
</dbReference>
<dbReference type="InterPro" id="IPR000887">
    <property type="entry name" value="Aldlse_KDPG_KHG"/>
</dbReference>
<comment type="pathway">
    <text evidence="1">Carbohydrate acid metabolism.</text>
</comment>
<comment type="caution">
    <text evidence="6">The sequence shown here is derived from an EMBL/GenBank/DDBJ whole genome shotgun (WGS) entry which is preliminary data.</text>
</comment>
<dbReference type="GO" id="GO:0016829">
    <property type="term" value="F:lyase activity"/>
    <property type="evidence" value="ECO:0007669"/>
    <property type="project" value="UniProtKB-KW"/>
</dbReference>
<dbReference type="InterPro" id="IPR013785">
    <property type="entry name" value="Aldolase_TIM"/>
</dbReference>
<reference evidence="6 7" key="1">
    <citation type="submission" date="2015-05" db="EMBL/GenBank/DDBJ databases">
        <title>Comparison of genome.</title>
        <authorList>
            <person name="Zheng Z."/>
            <person name="Sun M."/>
        </authorList>
    </citation>
    <scope>NUCLEOTIDE SEQUENCE [LARGE SCALE GENOMIC DNA]</scope>
    <source>
        <strain evidence="6 7">G25-74</strain>
    </source>
</reference>
<organism evidence="6 7">
    <name type="scientific">Lederbergia galactosidilytica</name>
    <dbReference type="NCBI Taxonomy" id="217031"/>
    <lineage>
        <taxon>Bacteria</taxon>
        <taxon>Bacillati</taxon>
        <taxon>Bacillota</taxon>
        <taxon>Bacilli</taxon>
        <taxon>Bacillales</taxon>
        <taxon>Bacillaceae</taxon>
        <taxon>Lederbergia</taxon>
    </lineage>
</organism>
<keyword evidence="4" id="KW-0456">Lyase</keyword>
<sequence>MDVKSLILDKKLIAILRNVPADHVIEISKALQKGGISIIEVTLNSPGALYAIERVANELGDEILVGAGTVLDPESAQLAISAGAKFILSPTVNLETIKLTKRYGVVSIPGALTPTEILTAYEQGADMIKLFPALVGADYIKAIQGPLPFIPLLATGGVDLDNIKGFLQAGAAGFGIGGSLVNANEPFTAESLARISEKARQFVKALESEQ</sequence>
<evidence type="ECO:0000313" key="6">
    <source>
        <dbReference type="EMBL" id="OAK67234.1"/>
    </source>
</evidence>
<dbReference type="PANTHER" id="PTHR30246">
    <property type="entry name" value="2-KETO-3-DEOXY-6-PHOSPHOGLUCONATE ALDOLASE"/>
    <property type="match status" value="1"/>
</dbReference>
<name>A0A177ZHJ0_9BACI</name>
<evidence type="ECO:0000256" key="4">
    <source>
        <dbReference type="ARBA" id="ARBA00023239"/>
    </source>
</evidence>
<dbReference type="PATRIC" id="fig|217031.6.peg.4661"/>
<dbReference type="STRING" id="217031.ABB05_21455"/>
<protein>
    <submittedName>
        <fullName evidence="6">2-dehydro-3-deoxyphosphogluconate aldolase</fullName>
    </submittedName>
</protein>
<evidence type="ECO:0000256" key="2">
    <source>
        <dbReference type="ARBA" id="ARBA00006906"/>
    </source>
</evidence>